<organism evidence="2 3">
    <name type="scientific">Microthyrium microscopicum</name>
    <dbReference type="NCBI Taxonomy" id="703497"/>
    <lineage>
        <taxon>Eukaryota</taxon>
        <taxon>Fungi</taxon>
        <taxon>Dikarya</taxon>
        <taxon>Ascomycota</taxon>
        <taxon>Pezizomycotina</taxon>
        <taxon>Dothideomycetes</taxon>
        <taxon>Dothideomycetes incertae sedis</taxon>
        <taxon>Microthyriales</taxon>
        <taxon>Microthyriaceae</taxon>
        <taxon>Microthyrium</taxon>
    </lineage>
</organism>
<dbReference type="SUPFAM" id="SSF82199">
    <property type="entry name" value="SET domain"/>
    <property type="match status" value="1"/>
</dbReference>
<evidence type="ECO:0000313" key="2">
    <source>
        <dbReference type="EMBL" id="KAF2668924.1"/>
    </source>
</evidence>
<dbReference type="SMART" id="SM00317">
    <property type="entry name" value="SET"/>
    <property type="match status" value="1"/>
</dbReference>
<name>A0A6A6UDE0_9PEZI</name>
<dbReference type="AlphaFoldDB" id="A0A6A6UDE0"/>
<keyword evidence="3" id="KW-1185">Reference proteome</keyword>
<gene>
    <name evidence="2" type="ORF">BT63DRAFT_424653</name>
</gene>
<feature type="domain" description="SET" evidence="1">
    <location>
        <begin position="2"/>
        <end position="327"/>
    </location>
</feature>
<evidence type="ECO:0000259" key="1">
    <source>
        <dbReference type="PROSITE" id="PS50280"/>
    </source>
</evidence>
<dbReference type="PROSITE" id="PS50280">
    <property type="entry name" value="SET"/>
    <property type="match status" value="1"/>
</dbReference>
<dbReference type="PANTHER" id="PTHR12197:SF294">
    <property type="entry name" value="POTENTIAL PROTEIN LYSINE METHYLTRANSFERASE SET6"/>
    <property type="match status" value="1"/>
</dbReference>
<dbReference type="Gene3D" id="2.170.270.10">
    <property type="entry name" value="SET domain"/>
    <property type="match status" value="1"/>
</dbReference>
<reference evidence="2" key="1">
    <citation type="journal article" date="2020" name="Stud. Mycol.">
        <title>101 Dothideomycetes genomes: a test case for predicting lifestyles and emergence of pathogens.</title>
        <authorList>
            <person name="Haridas S."/>
            <person name="Albert R."/>
            <person name="Binder M."/>
            <person name="Bloem J."/>
            <person name="Labutti K."/>
            <person name="Salamov A."/>
            <person name="Andreopoulos B."/>
            <person name="Baker S."/>
            <person name="Barry K."/>
            <person name="Bills G."/>
            <person name="Bluhm B."/>
            <person name="Cannon C."/>
            <person name="Castanera R."/>
            <person name="Culley D."/>
            <person name="Daum C."/>
            <person name="Ezra D."/>
            <person name="Gonzalez J."/>
            <person name="Henrissat B."/>
            <person name="Kuo A."/>
            <person name="Liang C."/>
            <person name="Lipzen A."/>
            <person name="Lutzoni F."/>
            <person name="Magnuson J."/>
            <person name="Mondo S."/>
            <person name="Nolan M."/>
            <person name="Ohm R."/>
            <person name="Pangilinan J."/>
            <person name="Park H.-J."/>
            <person name="Ramirez L."/>
            <person name="Alfaro M."/>
            <person name="Sun H."/>
            <person name="Tritt A."/>
            <person name="Yoshinaga Y."/>
            <person name="Zwiers L.-H."/>
            <person name="Turgeon B."/>
            <person name="Goodwin S."/>
            <person name="Spatafora J."/>
            <person name="Crous P."/>
            <person name="Grigoriev I."/>
        </authorList>
    </citation>
    <scope>NUCLEOTIDE SEQUENCE</scope>
    <source>
        <strain evidence="2">CBS 115976</strain>
    </source>
</reference>
<dbReference type="Pfam" id="PF00856">
    <property type="entry name" value="SET"/>
    <property type="match status" value="1"/>
</dbReference>
<protein>
    <submittedName>
        <fullName evidence="2">SET domain-containing protein</fullName>
    </submittedName>
</protein>
<dbReference type="PANTHER" id="PTHR12197">
    <property type="entry name" value="HISTONE-LYSINE N-METHYLTRANSFERASE SMYD"/>
    <property type="match status" value="1"/>
</dbReference>
<dbReference type="Proteomes" id="UP000799302">
    <property type="component" value="Unassembled WGS sequence"/>
</dbReference>
<dbReference type="InterPro" id="IPR046341">
    <property type="entry name" value="SET_dom_sf"/>
</dbReference>
<sequence>MSLFEVTQTAHAGRGVFATKDVPKNTPLLATDFTSLAVIQREYRREVCANCFLYERGRNLKVRNTATNFSFCSTECQETWEISTGKLGMEAWESVEAFLKRKSGKMGSSGLVNGTAEPTDGDGDISMGDYPRRPSKVEIDAIWEAIEGTAHFIDQARKGSNAKPHRRAVQAALGVCPHPDILYFLVAGALAHHHSATTSELDRKGQTAWTSLLDLAADTTPFSSAFHLRQHVHSYLHLLCLLPVELLPSITPTVCHQIVAHDTHNAFGIRSLDDSGSEFFGWGVWPEASYFNHSCSPNVSKTREGRQWSFWARHDIKAGEQLNISYLGGDENDMPAEKRGKHTQSIWGFVCACARCAADKCATKTALPALPIPVLVAPALLTPA</sequence>
<dbReference type="OrthoDB" id="1028014at2759"/>
<proteinExistence type="predicted"/>
<evidence type="ECO:0000313" key="3">
    <source>
        <dbReference type="Proteomes" id="UP000799302"/>
    </source>
</evidence>
<dbReference type="GO" id="GO:0005634">
    <property type="term" value="C:nucleus"/>
    <property type="evidence" value="ECO:0007669"/>
    <property type="project" value="TreeGrafter"/>
</dbReference>
<dbReference type="CDD" id="cd20071">
    <property type="entry name" value="SET_SMYD"/>
    <property type="match status" value="1"/>
</dbReference>
<dbReference type="InterPro" id="IPR001214">
    <property type="entry name" value="SET_dom"/>
</dbReference>
<accession>A0A6A6UDE0</accession>
<dbReference type="InterPro" id="IPR050869">
    <property type="entry name" value="H3K4_H4K5_MeTrfase"/>
</dbReference>
<dbReference type="EMBL" id="MU004235">
    <property type="protein sequence ID" value="KAF2668924.1"/>
    <property type="molecule type" value="Genomic_DNA"/>
</dbReference>